<reference evidence="1 2" key="1">
    <citation type="submission" date="2021-01" db="EMBL/GenBank/DDBJ databases">
        <title>Whole genome shotgun sequence of Cellulomonas phragmiteti NBRC 110785.</title>
        <authorList>
            <person name="Komaki H."/>
            <person name="Tamura T."/>
        </authorList>
    </citation>
    <scope>NUCLEOTIDE SEQUENCE [LARGE SCALE GENOMIC DNA]</scope>
    <source>
        <strain evidence="1 2">NBRC 110785</strain>
    </source>
</reference>
<gene>
    <name evidence="1" type="ORF">Cph01nite_10670</name>
</gene>
<keyword evidence="2" id="KW-1185">Reference proteome</keyword>
<comment type="caution">
    <text evidence="1">The sequence shown here is derived from an EMBL/GenBank/DDBJ whole genome shotgun (WGS) entry which is preliminary data.</text>
</comment>
<evidence type="ECO:0008006" key="3">
    <source>
        <dbReference type="Google" id="ProtNLM"/>
    </source>
</evidence>
<protein>
    <recommendedName>
        <fullName evidence="3">Cytotoxic translational repressor of toxin-antitoxin stability system</fullName>
    </recommendedName>
</protein>
<accession>A0ABQ4DIY7</accession>
<sequence>MKLELHPDVVSDIRALPNEAAQRAAIDTISQIRQGRREGKPLEYRAGTGDLRDCRKCYFDAPGREDKPRFRLVYHVTSEDNLQVLAAEVVAVGERADLAAYHEAAIRLGRHPNDGVPADSDDGRS</sequence>
<dbReference type="RefSeq" id="WP_203672059.1">
    <property type="nucleotide sequence ID" value="NZ_BONP01000004.1"/>
</dbReference>
<evidence type="ECO:0000313" key="2">
    <source>
        <dbReference type="Proteomes" id="UP000614741"/>
    </source>
</evidence>
<evidence type="ECO:0000313" key="1">
    <source>
        <dbReference type="EMBL" id="GIG39305.1"/>
    </source>
</evidence>
<dbReference type="EMBL" id="BONP01000004">
    <property type="protein sequence ID" value="GIG39305.1"/>
    <property type="molecule type" value="Genomic_DNA"/>
</dbReference>
<dbReference type="Proteomes" id="UP000614741">
    <property type="component" value="Unassembled WGS sequence"/>
</dbReference>
<name>A0ABQ4DIY7_9CELL</name>
<proteinExistence type="predicted"/>
<organism evidence="1 2">
    <name type="scientific">Cellulomonas phragmiteti</name>
    <dbReference type="NCBI Taxonomy" id="478780"/>
    <lineage>
        <taxon>Bacteria</taxon>
        <taxon>Bacillati</taxon>
        <taxon>Actinomycetota</taxon>
        <taxon>Actinomycetes</taxon>
        <taxon>Micrococcales</taxon>
        <taxon>Cellulomonadaceae</taxon>
        <taxon>Cellulomonas</taxon>
    </lineage>
</organism>